<keyword evidence="3" id="KW-0067">ATP-binding</keyword>
<accession>A0A3B0TQF1</accession>
<dbReference type="InterPro" id="IPR013078">
    <property type="entry name" value="His_Pase_superF_clade-1"/>
</dbReference>
<feature type="non-terminal residue" evidence="7">
    <location>
        <position position="355"/>
    </location>
</feature>
<dbReference type="InterPro" id="IPR009080">
    <property type="entry name" value="tRNAsynth_Ia_anticodon-bd"/>
</dbReference>
<sequence length="355" mass="40889">PFIRTKETAKIIKDKLGIDSADIVYDNRLKELWAGDFEGASVDEYRKFAGSSLQRFTNRPNGGETAYDIKRRTTELLYEVESKYANKNILFITHSMPAWLMMAGAQGATPEEAVNFWEGDKDEVAVGSVRKIEFIPLPHNEEYELDLHRPYIDEIMFTCACGGVMKRIPDVFDCWVESGSMPFAQFHYPFENKDEFKNNFPADFIAEGIDQTRGWFYTSLVMSAALFGKSPYENVIVNGLVMAEDGKKMSKRLKNYPEPWEILNKYSADALRYYMLSAPIVHGEEMRFSEKGVDEVQKKVIGRILNVLSFYKLYEDTNVSAGNDSKNVLDEWIVARLYQMTEEIEESLDKYELDR</sequence>
<evidence type="ECO:0000256" key="4">
    <source>
        <dbReference type="ARBA" id="ARBA00022917"/>
    </source>
</evidence>
<dbReference type="GO" id="GO:0005524">
    <property type="term" value="F:ATP binding"/>
    <property type="evidence" value="ECO:0007669"/>
    <property type="project" value="UniProtKB-KW"/>
</dbReference>
<dbReference type="EMBL" id="UOEN01000220">
    <property type="protein sequence ID" value="VAW14459.1"/>
    <property type="molecule type" value="Genomic_DNA"/>
</dbReference>
<gene>
    <name evidence="7" type="ORF">MNBD_BACTEROID05-748</name>
</gene>
<protein>
    <submittedName>
        <fullName evidence="7">Isoleucyl-tRNA synthetase</fullName>
        <ecNumber evidence="7">6.1.1.5</ecNumber>
    </submittedName>
</protein>
<dbReference type="InterPro" id="IPR029033">
    <property type="entry name" value="His_PPase_superfam"/>
</dbReference>
<dbReference type="GO" id="GO:0006428">
    <property type="term" value="P:isoleucyl-tRNA aminoacylation"/>
    <property type="evidence" value="ECO:0007669"/>
    <property type="project" value="TreeGrafter"/>
</dbReference>
<feature type="non-terminal residue" evidence="7">
    <location>
        <position position="1"/>
    </location>
</feature>
<reference evidence="7" key="1">
    <citation type="submission" date="2018-06" db="EMBL/GenBank/DDBJ databases">
        <authorList>
            <person name="Zhirakovskaya E."/>
        </authorList>
    </citation>
    <scope>NUCLEOTIDE SEQUENCE</scope>
</reference>
<dbReference type="PANTHER" id="PTHR42780">
    <property type="entry name" value="SOLEUCYL-TRNA SYNTHETASE"/>
    <property type="match status" value="1"/>
</dbReference>
<dbReference type="InterPro" id="IPR014729">
    <property type="entry name" value="Rossmann-like_a/b/a_fold"/>
</dbReference>
<evidence type="ECO:0000313" key="7">
    <source>
        <dbReference type="EMBL" id="VAW14459.1"/>
    </source>
</evidence>
<keyword evidence="4" id="KW-0648">Protein biosynthesis</keyword>
<dbReference type="SUPFAM" id="SSF47323">
    <property type="entry name" value="Anticodon-binding domain of a subclass of class I aminoacyl-tRNA synthetases"/>
    <property type="match status" value="1"/>
</dbReference>
<keyword evidence="5 7" id="KW-0030">Aminoacyl-tRNA synthetase</keyword>
<keyword evidence="1 7" id="KW-0436">Ligase</keyword>
<evidence type="ECO:0000256" key="2">
    <source>
        <dbReference type="ARBA" id="ARBA00022741"/>
    </source>
</evidence>
<evidence type="ECO:0000256" key="3">
    <source>
        <dbReference type="ARBA" id="ARBA00022840"/>
    </source>
</evidence>
<proteinExistence type="predicted"/>
<dbReference type="AlphaFoldDB" id="A0A3B0TQF1"/>
<evidence type="ECO:0000259" key="6">
    <source>
        <dbReference type="Pfam" id="PF00133"/>
    </source>
</evidence>
<dbReference type="PANTHER" id="PTHR42780:SF1">
    <property type="entry name" value="ISOLEUCINE--TRNA LIGASE, CYTOPLASMIC"/>
    <property type="match status" value="1"/>
</dbReference>
<dbReference type="InterPro" id="IPR002300">
    <property type="entry name" value="aa-tRNA-synth_Ia"/>
</dbReference>
<dbReference type="Gene3D" id="3.40.50.620">
    <property type="entry name" value="HUPs"/>
    <property type="match status" value="1"/>
</dbReference>
<dbReference type="EC" id="6.1.1.5" evidence="7"/>
<dbReference type="Gene3D" id="1.10.730.10">
    <property type="entry name" value="Isoleucyl-tRNA Synthetase, Domain 1"/>
    <property type="match status" value="1"/>
</dbReference>
<dbReference type="Pfam" id="PF00300">
    <property type="entry name" value="His_Phos_1"/>
    <property type="match status" value="1"/>
</dbReference>
<name>A0A3B0TQF1_9ZZZZ</name>
<dbReference type="SUPFAM" id="SSF52374">
    <property type="entry name" value="Nucleotidylyl transferase"/>
    <property type="match status" value="1"/>
</dbReference>
<dbReference type="InterPro" id="IPR023586">
    <property type="entry name" value="Ile-tRNA-ligase_type2"/>
</dbReference>
<feature type="domain" description="Aminoacyl-tRNA synthetase class Ia" evidence="6">
    <location>
        <begin position="139"/>
        <end position="286"/>
    </location>
</feature>
<evidence type="ECO:0000256" key="5">
    <source>
        <dbReference type="ARBA" id="ARBA00023146"/>
    </source>
</evidence>
<evidence type="ECO:0000256" key="1">
    <source>
        <dbReference type="ARBA" id="ARBA00022598"/>
    </source>
</evidence>
<dbReference type="SUPFAM" id="SSF53254">
    <property type="entry name" value="Phosphoglycerate mutase-like"/>
    <property type="match status" value="1"/>
</dbReference>
<dbReference type="GO" id="GO:0004822">
    <property type="term" value="F:isoleucine-tRNA ligase activity"/>
    <property type="evidence" value="ECO:0007669"/>
    <property type="project" value="UniProtKB-EC"/>
</dbReference>
<dbReference type="Pfam" id="PF00133">
    <property type="entry name" value="tRNA-synt_1"/>
    <property type="match status" value="1"/>
</dbReference>
<keyword evidence="2" id="KW-0547">Nucleotide-binding</keyword>
<dbReference type="Gene3D" id="3.40.50.1240">
    <property type="entry name" value="Phosphoglycerate mutase-like"/>
    <property type="match status" value="1"/>
</dbReference>
<organism evidence="7">
    <name type="scientific">hydrothermal vent metagenome</name>
    <dbReference type="NCBI Taxonomy" id="652676"/>
    <lineage>
        <taxon>unclassified sequences</taxon>
        <taxon>metagenomes</taxon>
        <taxon>ecological metagenomes</taxon>
    </lineage>
</organism>